<reference evidence="3 4" key="1">
    <citation type="journal article" date="2011" name="J. Genet. Genomics">
        <title>Unraveling the Acidithiobacillus caldus complete genome and its central metabolisms for carbon assimilation.</title>
        <authorList>
            <person name="You X.Y."/>
            <person name="Guo X."/>
            <person name="Zheng H.J."/>
            <person name="Zhang M.J."/>
            <person name="Liu L.J."/>
            <person name="Zhu Y.Q."/>
            <person name="Zhu B."/>
            <person name="Wang S.Y."/>
            <person name="Zhao G.P."/>
            <person name="Poetsch A."/>
            <person name="Jiang C.Y."/>
            <person name="Liu S.J."/>
        </authorList>
    </citation>
    <scope>NUCLEOTIDE SEQUENCE [LARGE SCALE GENOMIC DNA]</scope>
    <source>
        <strain evidence="3 4">SM-1</strain>
        <plasmid evidence="4">Plasmid megaplasmid</plasmid>
    </source>
</reference>
<keyword evidence="3" id="KW-0614">Plasmid</keyword>
<evidence type="ECO:0000313" key="4">
    <source>
        <dbReference type="Proteomes" id="UP000006135"/>
    </source>
</evidence>
<dbReference type="OrthoDB" id="5899304at2"/>
<proteinExistence type="predicted"/>
<accession>F9ZUH9</accession>
<feature type="compositionally biased region" description="Polar residues" evidence="1">
    <location>
        <begin position="329"/>
        <end position="342"/>
    </location>
</feature>
<feature type="domain" description="TnsE C-terminal" evidence="2">
    <location>
        <begin position="379"/>
        <end position="525"/>
    </location>
</feature>
<feature type="region of interest" description="Disordered" evidence="1">
    <location>
        <begin position="320"/>
        <end position="342"/>
    </location>
</feature>
<dbReference type="RefSeq" id="WP_014003724.1">
    <property type="nucleotide sequence ID" value="NC_015851.1"/>
</dbReference>
<name>F9ZUH9_ACICS</name>
<dbReference type="KEGG" id="acu:Atc_m097"/>
<protein>
    <submittedName>
        <fullName evidence="3">Transposon Tn7 transposition transposition regulatory protein TnsE</fullName>
    </submittedName>
</protein>
<evidence type="ECO:0000259" key="2">
    <source>
        <dbReference type="Pfam" id="PF18623"/>
    </source>
</evidence>
<dbReference type="Pfam" id="PF18623">
    <property type="entry name" value="TnsE_C"/>
    <property type="match status" value="1"/>
</dbReference>
<dbReference type="EMBL" id="CP002574">
    <property type="protein sequence ID" value="AEK59628.1"/>
    <property type="molecule type" value="Genomic_DNA"/>
</dbReference>
<dbReference type="Proteomes" id="UP000006135">
    <property type="component" value="Plasmid megaplasmid"/>
</dbReference>
<evidence type="ECO:0000256" key="1">
    <source>
        <dbReference type="SAM" id="MobiDB-lite"/>
    </source>
</evidence>
<sequence>MRFKDVENNSTIREIGPLFCRQGGSGWHINVKLKPSQKKQYFGISQIPVLARRRVLNPTAESLPAGFLTSISIEDTRTWKSGLIKSCPISAVNSREDANQWCFVFEHNETQYFLPQLELARVLFFHYAYLVRLSLVHQGLIQDFDVRRIDGVSKVLVDIMPTSSLPLYVRGDHALRRVLAWILLDDDARRSFESIARHQLQDGYDIEKYRVWCFQFDPPLLQGAGLTFRGHYDRNKKSFFVYEVYGISNLLCNCPSVVDFFDPRFFESQSGGSRAVRPRALSITELEIDEKQEPDSDRYEIRIDTPMVAFEFSKPFHTTRIGKGRARSGSCSKNGGSTNPSTEAALEISTDEASVLGTLPSADFDGLDDKSDDAHLYAHKFEAFEEMVVKLVNLAKCDHIRRQIRKLPWIEGYSKHLLPDGSPRCLAFHLISKDGAVYALLEVETSDNKNRLSTLFLKEQASSFDWERQIGVLEIQLLKSSLVWPTSFLTKEFGSNYKRIPHPKTSSSNKALIEQESINHWAERVHSEMLTF</sequence>
<dbReference type="GeneID" id="92932876"/>
<dbReference type="AlphaFoldDB" id="F9ZUH9"/>
<keyword evidence="4" id="KW-1185">Reference proteome</keyword>
<evidence type="ECO:0000313" key="3">
    <source>
        <dbReference type="EMBL" id="AEK59628.1"/>
    </source>
</evidence>
<geneLocation type="plasmid" evidence="3 4">
    <name>megaplasmid</name>
</geneLocation>
<dbReference type="InterPro" id="IPR041419">
    <property type="entry name" value="TnsE_C"/>
</dbReference>
<dbReference type="HOGENOM" id="CLU_038574_1_0_6"/>
<organism evidence="3 4">
    <name type="scientific">Acidithiobacillus caldus (strain SM-1)</name>
    <dbReference type="NCBI Taxonomy" id="990288"/>
    <lineage>
        <taxon>Bacteria</taxon>
        <taxon>Pseudomonadati</taxon>
        <taxon>Pseudomonadota</taxon>
        <taxon>Acidithiobacillia</taxon>
        <taxon>Acidithiobacillales</taxon>
        <taxon>Acidithiobacillaceae</taxon>
        <taxon>Acidithiobacillus</taxon>
    </lineage>
</organism>
<gene>
    <name evidence="3" type="ordered locus">Atc_m097</name>
</gene>